<evidence type="ECO:0000313" key="1">
    <source>
        <dbReference type="EMBL" id="VDP37716.1"/>
    </source>
</evidence>
<organism evidence="1 2">
    <name type="scientific">Schistosoma mattheei</name>
    <dbReference type="NCBI Taxonomy" id="31246"/>
    <lineage>
        <taxon>Eukaryota</taxon>
        <taxon>Metazoa</taxon>
        <taxon>Spiralia</taxon>
        <taxon>Lophotrochozoa</taxon>
        <taxon>Platyhelminthes</taxon>
        <taxon>Trematoda</taxon>
        <taxon>Digenea</taxon>
        <taxon>Strigeidida</taxon>
        <taxon>Schistosomatoidea</taxon>
        <taxon>Schistosomatidae</taxon>
        <taxon>Schistosoma</taxon>
    </lineage>
</organism>
<protein>
    <submittedName>
        <fullName evidence="1">Uncharacterized protein</fullName>
    </submittedName>
</protein>
<evidence type="ECO:0000313" key="2">
    <source>
        <dbReference type="Proteomes" id="UP000269396"/>
    </source>
</evidence>
<dbReference type="AlphaFoldDB" id="A0A183NYE4"/>
<reference evidence="1 2" key="1">
    <citation type="submission" date="2018-11" db="EMBL/GenBank/DDBJ databases">
        <authorList>
            <consortium name="Pathogen Informatics"/>
        </authorList>
    </citation>
    <scope>NUCLEOTIDE SEQUENCE [LARGE SCALE GENOMIC DNA]</scope>
    <source>
        <strain>Denwood</strain>
        <strain evidence="2">Zambia</strain>
    </source>
</reference>
<name>A0A183NYE4_9TREM</name>
<accession>A0A183NYE4</accession>
<proteinExistence type="predicted"/>
<sequence>MQRIVYPHCPVKLLKQWNIMNLIKLITVLIEVLLLDDLKVSVLIDTYFLLSLYGSPDLISFFLPYFDLIFFINISNTNVNMI</sequence>
<dbReference type="Proteomes" id="UP000269396">
    <property type="component" value="Unassembled WGS sequence"/>
</dbReference>
<keyword evidence="2" id="KW-1185">Reference proteome</keyword>
<dbReference type="EMBL" id="UZAL01028013">
    <property type="protein sequence ID" value="VDP37716.1"/>
    <property type="molecule type" value="Genomic_DNA"/>
</dbReference>
<gene>
    <name evidence="1" type="ORF">SMTD_LOCUS7130</name>
</gene>